<name>A0AAE2C546_9LAMI</name>
<evidence type="ECO:0000313" key="2">
    <source>
        <dbReference type="EMBL" id="KAK4409487.1"/>
    </source>
</evidence>
<protein>
    <recommendedName>
        <fullName evidence="1">Helitron helicase-like domain-containing protein</fullName>
    </recommendedName>
</protein>
<evidence type="ECO:0000259" key="1">
    <source>
        <dbReference type="Pfam" id="PF14214"/>
    </source>
</evidence>
<reference evidence="2" key="1">
    <citation type="submission" date="2020-06" db="EMBL/GenBank/DDBJ databases">
        <authorList>
            <person name="Li T."/>
            <person name="Hu X."/>
            <person name="Zhang T."/>
            <person name="Song X."/>
            <person name="Zhang H."/>
            <person name="Dai N."/>
            <person name="Sheng W."/>
            <person name="Hou X."/>
            <person name="Wei L."/>
        </authorList>
    </citation>
    <scope>NUCLEOTIDE SEQUENCE</scope>
    <source>
        <strain evidence="2">K16</strain>
        <tissue evidence="2">Leaf</tissue>
    </source>
</reference>
<dbReference type="PANTHER" id="PTHR45786">
    <property type="entry name" value="DNA BINDING PROTEIN-LIKE"/>
    <property type="match status" value="1"/>
</dbReference>
<reference evidence="2" key="2">
    <citation type="journal article" date="2024" name="Plant">
        <title>Genomic evolution and insights into agronomic trait innovations of Sesamum species.</title>
        <authorList>
            <person name="Miao H."/>
            <person name="Wang L."/>
            <person name="Qu L."/>
            <person name="Liu H."/>
            <person name="Sun Y."/>
            <person name="Le M."/>
            <person name="Wang Q."/>
            <person name="Wei S."/>
            <person name="Zheng Y."/>
            <person name="Lin W."/>
            <person name="Duan Y."/>
            <person name="Cao H."/>
            <person name="Xiong S."/>
            <person name="Wang X."/>
            <person name="Wei L."/>
            <person name="Li C."/>
            <person name="Ma Q."/>
            <person name="Ju M."/>
            <person name="Zhao R."/>
            <person name="Li G."/>
            <person name="Mu C."/>
            <person name="Tian Q."/>
            <person name="Mei H."/>
            <person name="Zhang T."/>
            <person name="Gao T."/>
            <person name="Zhang H."/>
        </authorList>
    </citation>
    <scope>NUCLEOTIDE SEQUENCE</scope>
    <source>
        <strain evidence="2">K16</strain>
    </source>
</reference>
<dbReference type="Pfam" id="PF14214">
    <property type="entry name" value="Helitron_like_N"/>
    <property type="match status" value="1"/>
</dbReference>
<evidence type="ECO:0000313" key="3">
    <source>
        <dbReference type="Proteomes" id="UP001289374"/>
    </source>
</evidence>
<dbReference type="PANTHER" id="PTHR45786:SF80">
    <property type="entry name" value="HELITRON HELICASE-LIKE DOMAIN-CONTAINING PROTEIN"/>
    <property type="match status" value="1"/>
</dbReference>
<sequence>MYLAAINPTATERVVTLSSSIPLPITTVSNDGNRCQTSPSHVEASSSNLNRVVGRVSLHQIPMPTNFLSAPANKFEASTSRAPMSNRNDEPIISSSSYFVEEPRYEDRIFRQNIRAYNHVFSFTSMGVALDENLPAFNQGIYTFRAHGLIYHRIGTLLPPPGMRPRYLQMFIYDTDNELEHRLQESGGLDPELIEKIRHLLDAHNPFVKIFRQLAQHADIHDCRLLIREKPGTNLQYTLPTSSQVAAILVGGKELMEGSDRDIIVQTVGGELINIKDYAGYYDPLQYPLLLPYGTYGWYSNYESVRGRRITCCDYYAYMLQIEAQKLRWIRFHQNDIRAELYEGLQDCLNAGENNAGNVGRRIIFPSSFTGSPRDMYKRYQDAMAIVQKFGKPDIFLTMTCNPTWKEIEDQLLPGQTPQDRPDLLTQILKAKYEELKEDIFHKGVLGKR</sequence>
<keyword evidence="3" id="KW-1185">Reference proteome</keyword>
<dbReference type="InterPro" id="IPR025476">
    <property type="entry name" value="Helitron_helicase-like"/>
</dbReference>
<dbReference type="AlphaFoldDB" id="A0AAE2C546"/>
<proteinExistence type="predicted"/>
<gene>
    <name evidence="2" type="ORF">Sango_0021700</name>
</gene>
<accession>A0AAE2C546</accession>
<organism evidence="2 3">
    <name type="scientific">Sesamum angolense</name>
    <dbReference type="NCBI Taxonomy" id="2727404"/>
    <lineage>
        <taxon>Eukaryota</taxon>
        <taxon>Viridiplantae</taxon>
        <taxon>Streptophyta</taxon>
        <taxon>Embryophyta</taxon>
        <taxon>Tracheophyta</taxon>
        <taxon>Spermatophyta</taxon>
        <taxon>Magnoliopsida</taxon>
        <taxon>eudicotyledons</taxon>
        <taxon>Gunneridae</taxon>
        <taxon>Pentapetalae</taxon>
        <taxon>asterids</taxon>
        <taxon>lamiids</taxon>
        <taxon>Lamiales</taxon>
        <taxon>Pedaliaceae</taxon>
        <taxon>Sesamum</taxon>
    </lineage>
</organism>
<dbReference type="Proteomes" id="UP001289374">
    <property type="component" value="Unassembled WGS sequence"/>
</dbReference>
<comment type="caution">
    <text evidence="2">The sequence shown here is derived from an EMBL/GenBank/DDBJ whole genome shotgun (WGS) entry which is preliminary data.</text>
</comment>
<feature type="domain" description="Helitron helicase-like" evidence="1">
    <location>
        <begin position="318"/>
        <end position="448"/>
    </location>
</feature>
<dbReference type="EMBL" id="JACGWL010000001">
    <property type="protein sequence ID" value="KAK4409487.1"/>
    <property type="molecule type" value="Genomic_DNA"/>
</dbReference>